<protein>
    <submittedName>
        <fullName evidence="2">TIGR03086 family protein</fullName>
    </submittedName>
</protein>
<evidence type="ECO:0000259" key="1">
    <source>
        <dbReference type="Pfam" id="PF11716"/>
    </source>
</evidence>
<sequence length="193" mass="20691">MTKDSRSTLRARHREALALFGERVHAVRPRQWSAPTPCSEWTVRDLVNHLTAEQLWVPRLLAGASVEDVGDELDGDVLGDDPPAVWDAAAEAAVAAFGARGALQRTVRLSYGETAVEDYCAEMTADAVVHAWDLARAIGAPERPPEPLVAAAGRVFGSYGDDMSPTGLFAAPVPAPPDADDWTRLLARLGRAV</sequence>
<dbReference type="AlphaFoldDB" id="A0A5N5W924"/>
<dbReference type="SUPFAM" id="SSF109854">
    <property type="entry name" value="DinB/YfiT-like putative metalloenzymes"/>
    <property type="match status" value="1"/>
</dbReference>
<dbReference type="InterPro" id="IPR017517">
    <property type="entry name" value="Maleyloyr_isom"/>
</dbReference>
<dbReference type="InterPro" id="IPR024344">
    <property type="entry name" value="MDMPI_metal-binding"/>
</dbReference>
<reference evidence="2 3" key="1">
    <citation type="journal article" date="2019" name="Microb. Cell Fact.">
        <title>Exploring novel herbicidin analogues by transcriptional regulator overexpression and MS/MS molecular networking.</title>
        <authorList>
            <person name="Shi Y."/>
            <person name="Gu R."/>
            <person name="Li Y."/>
            <person name="Wang X."/>
            <person name="Ren W."/>
            <person name="Li X."/>
            <person name="Wang L."/>
            <person name="Xie Y."/>
            <person name="Hong B."/>
        </authorList>
    </citation>
    <scope>NUCLEOTIDE SEQUENCE [LARGE SCALE GENOMIC DNA]</scope>
    <source>
        <strain evidence="2 3">US-43</strain>
    </source>
</reference>
<dbReference type="NCBIfam" id="TIGR03083">
    <property type="entry name" value="maleylpyruvate isomerase family mycothiol-dependent enzyme"/>
    <property type="match status" value="1"/>
</dbReference>
<dbReference type="EMBL" id="VOKX01000027">
    <property type="protein sequence ID" value="KAB7845019.1"/>
    <property type="molecule type" value="Genomic_DNA"/>
</dbReference>
<evidence type="ECO:0000313" key="3">
    <source>
        <dbReference type="Proteomes" id="UP000327000"/>
    </source>
</evidence>
<dbReference type="RefSeq" id="WP_152263827.1">
    <property type="nucleotide sequence ID" value="NZ_JBFADJ010000012.1"/>
</dbReference>
<proteinExistence type="predicted"/>
<name>A0A5N5W924_STRMB</name>
<keyword evidence="3" id="KW-1185">Reference proteome</keyword>
<dbReference type="Pfam" id="PF11716">
    <property type="entry name" value="MDMPI_N"/>
    <property type="match status" value="1"/>
</dbReference>
<dbReference type="Gene3D" id="1.20.120.450">
    <property type="entry name" value="dinb family like domain"/>
    <property type="match status" value="1"/>
</dbReference>
<dbReference type="InterPro" id="IPR034660">
    <property type="entry name" value="DinB/YfiT-like"/>
</dbReference>
<feature type="domain" description="Mycothiol-dependent maleylpyruvate isomerase metal-binding" evidence="1">
    <location>
        <begin position="14"/>
        <end position="135"/>
    </location>
</feature>
<evidence type="ECO:0000313" key="2">
    <source>
        <dbReference type="EMBL" id="KAB7845019.1"/>
    </source>
</evidence>
<dbReference type="OrthoDB" id="5185819at2"/>
<dbReference type="InterPro" id="IPR017520">
    <property type="entry name" value="CHP03086"/>
</dbReference>
<dbReference type="Proteomes" id="UP000327000">
    <property type="component" value="Unassembled WGS sequence"/>
</dbReference>
<accession>A0A5N5W924</accession>
<gene>
    <name evidence="2" type="ORF">FRZ00_15010</name>
</gene>
<organism evidence="2 3">
    <name type="scientific">Streptomyces mobaraensis</name>
    <name type="common">Streptoverticillium mobaraense</name>
    <dbReference type="NCBI Taxonomy" id="35621"/>
    <lineage>
        <taxon>Bacteria</taxon>
        <taxon>Bacillati</taxon>
        <taxon>Actinomycetota</taxon>
        <taxon>Actinomycetes</taxon>
        <taxon>Kitasatosporales</taxon>
        <taxon>Streptomycetaceae</taxon>
        <taxon>Streptomyces</taxon>
    </lineage>
</organism>
<comment type="caution">
    <text evidence="2">The sequence shown here is derived from an EMBL/GenBank/DDBJ whole genome shotgun (WGS) entry which is preliminary data.</text>
</comment>
<dbReference type="GO" id="GO:0046872">
    <property type="term" value="F:metal ion binding"/>
    <property type="evidence" value="ECO:0007669"/>
    <property type="project" value="InterPro"/>
</dbReference>
<dbReference type="NCBIfam" id="TIGR03086">
    <property type="entry name" value="TIGR03086 family metal-binding protein"/>
    <property type="match status" value="1"/>
</dbReference>